<dbReference type="InterPro" id="IPR019133">
    <property type="entry name" value="MIC60"/>
</dbReference>
<name>A0A2Z7C4C2_9LAMI</name>
<evidence type="ECO:0000256" key="1">
    <source>
        <dbReference type="ARBA" id="ARBA00004273"/>
    </source>
</evidence>
<keyword evidence="6" id="KW-0496">Mitochondrion</keyword>
<dbReference type="Pfam" id="PF09731">
    <property type="entry name" value="Mitofilin"/>
    <property type="match status" value="1"/>
</dbReference>
<evidence type="ECO:0000256" key="7">
    <source>
        <dbReference type="ARBA" id="ARBA00023136"/>
    </source>
</evidence>
<protein>
    <submittedName>
        <fullName evidence="8">Uncharacterized protein</fullName>
    </submittedName>
</protein>
<proteinExistence type="inferred from homology"/>
<dbReference type="AlphaFoldDB" id="A0A2Z7C4C2"/>
<evidence type="ECO:0000256" key="6">
    <source>
        <dbReference type="ARBA" id="ARBA00023128"/>
    </source>
</evidence>
<dbReference type="OrthoDB" id="10261039at2759"/>
<comment type="similarity">
    <text evidence="2">Belongs to the MICOS complex subunit Mic60 family.</text>
</comment>
<gene>
    <name evidence="8" type="ORF">F511_34656</name>
</gene>
<reference evidence="8 9" key="1">
    <citation type="journal article" date="2015" name="Proc. Natl. Acad. Sci. U.S.A.">
        <title>The resurrection genome of Boea hygrometrica: A blueprint for survival of dehydration.</title>
        <authorList>
            <person name="Xiao L."/>
            <person name="Yang G."/>
            <person name="Zhang L."/>
            <person name="Yang X."/>
            <person name="Zhao S."/>
            <person name="Ji Z."/>
            <person name="Zhou Q."/>
            <person name="Hu M."/>
            <person name="Wang Y."/>
            <person name="Chen M."/>
            <person name="Xu Y."/>
            <person name="Jin H."/>
            <person name="Xiao X."/>
            <person name="Hu G."/>
            <person name="Bao F."/>
            <person name="Hu Y."/>
            <person name="Wan P."/>
            <person name="Li L."/>
            <person name="Deng X."/>
            <person name="Kuang T."/>
            <person name="Xiang C."/>
            <person name="Zhu J.K."/>
            <person name="Oliver M.J."/>
            <person name="He Y."/>
        </authorList>
    </citation>
    <scope>NUCLEOTIDE SEQUENCE [LARGE SCALE GENOMIC DNA]</scope>
    <source>
        <strain evidence="9">cv. XS01</strain>
    </source>
</reference>
<keyword evidence="7" id="KW-0472">Membrane</keyword>
<dbReference type="PANTHER" id="PTHR15415">
    <property type="entry name" value="MITOFILIN"/>
    <property type="match status" value="1"/>
</dbReference>
<keyword evidence="3" id="KW-0812">Transmembrane</keyword>
<evidence type="ECO:0000256" key="4">
    <source>
        <dbReference type="ARBA" id="ARBA00022792"/>
    </source>
</evidence>
<sequence length="140" mass="15285">MAFYAQSEEARQSHSVQKLALGALALEDALSKGLPIQDEIEALRPHLEGVDDDSLIALVLSSLPEESQKYGTDTLTQLNHKAKVMSIPFGSIQCCPSFPSGQHTMLHLLPKTGSIQRCYFCPKWAAYKASLAARNGQQLS</sequence>
<dbReference type="Proteomes" id="UP000250235">
    <property type="component" value="Unassembled WGS sequence"/>
</dbReference>
<dbReference type="EMBL" id="KV001330">
    <property type="protein sequence ID" value="KZV39085.1"/>
    <property type="molecule type" value="Genomic_DNA"/>
</dbReference>
<evidence type="ECO:0000313" key="9">
    <source>
        <dbReference type="Proteomes" id="UP000250235"/>
    </source>
</evidence>
<evidence type="ECO:0000256" key="3">
    <source>
        <dbReference type="ARBA" id="ARBA00022692"/>
    </source>
</evidence>
<evidence type="ECO:0000256" key="5">
    <source>
        <dbReference type="ARBA" id="ARBA00022989"/>
    </source>
</evidence>
<keyword evidence="9" id="KW-1185">Reference proteome</keyword>
<dbReference type="PANTHER" id="PTHR15415:SF7">
    <property type="entry name" value="MICOS COMPLEX SUBUNIT MIC60"/>
    <property type="match status" value="1"/>
</dbReference>
<comment type="subcellular location">
    <subcellularLocation>
        <location evidence="1">Mitochondrion inner membrane</location>
    </subcellularLocation>
</comment>
<dbReference type="GO" id="GO:0042407">
    <property type="term" value="P:cristae formation"/>
    <property type="evidence" value="ECO:0007669"/>
    <property type="project" value="TreeGrafter"/>
</dbReference>
<evidence type="ECO:0000256" key="2">
    <source>
        <dbReference type="ARBA" id="ARBA00010877"/>
    </source>
</evidence>
<evidence type="ECO:0000313" key="8">
    <source>
        <dbReference type="EMBL" id="KZV39085.1"/>
    </source>
</evidence>
<accession>A0A2Z7C4C2</accession>
<keyword evidence="4" id="KW-0999">Mitochondrion inner membrane</keyword>
<organism evidence="8 9">
    <name type="scientific">Dorcoceras hygrometricum</name>
    <dbReference type="NCBI Taxonomy" id="472368"/>
    <lineage>
        <taxon>Eukaryota</taxon>
        <taxon>Viridiplantae</taxon>
        <taxon>Streptophyta</taxon>
        <taxon>Embryophyta</taxon>
        <taxon>Tracheophyta</taxon>
        <taxon>Spermatophyta</taxon>
        <taxon>Magnoliopsida</taxon>
        <taxon>eudicotyledons</taxon>
        <taxon>Gunneridae</taxon>
        <taxon>Pentapetalae</taxon>
        <taxon>asterids</taxon>
        <taxon>lamiids</taxon>
        <taxon>Lamiales</taxon>
        <taxon>Gesneriaceae</taxon>
        <taxon>Didymocarpoideae</taxon>
        <taxon>Trichosporeae</taxon>
        <taxon>Loxocarpinae</taxon>
        <taxon>Dorcoceras</taxon>
    </lineage>
</organism>
<keyword evidence="5" id="KW-1133">Transmembrane helix</keyword>
<dbReference type="GO" id="GO:0061617">
    <property type="term" value="C:MICOS complex"/>
    <property type="evidence" value="ECO:0007669"/>
    <property type="project" value="TreeGrafter"/>
</dbReference>